<sequence>MSVKSFISAEVHLAKLGYSVQQANDFINANVGQAEIIFAAARENGVTTNMLSEISGHSTTVIRDYFEAAGLESKEVDYTSLLMNSDLGSLEQLVAFNERAGILSNTSLREAVRPLQILTYDDTFVPFYPQFQLIDGIFDSEELGVGHLTNVPAASGSEESLFYGSLIRMFLALDESELNQINTFPRNDDPKGFQVLLLDALSEPPSTIAWNDEELVDLVTHEAVRIIDEYWNGDLVGSLDHSFLGLATAQI</sequence>
<gene>
    <name evidence="1" type="ORF">SAMN05216334_12924</name>
</gene>
<dbReference type="OrthoDB" id="8549108at2"/>
<organism evidence="1 2">
    <name type="scientific">Nitrosomonas ureae</name>
    <dbReference type="NCBI Taxonomy" id="44577"/>
    <lineage>
        <taxon>Bacteria</taxon>
        <taxon>Pseudomonadati</taxon>
        <taxon>Pseudomonadota</taxon>
        <taxon>Betaproteobacteria</taxon>
        <taxon>Nitrosomonadales</taxon>
        <taxon>Nitrosomonadaceae</taxon>
        <taxon>Nitrosomonas</taxon>
    </lineage>
</organism>
<accession>A0A1H5XNM4</accession>
<protein>
    <submittedName>
        <fullName evidence="1">Uncharacterized protein</fullName>
    </submittedName>
</protein>
<evidence type="ECO:0000313" key="1">
    <source>
        <dbReference type="EMBL" id="SEG13007.1"/>
    </source>
</evidence>
<dbReference type="RefSeq" id="WP_103967400.1">
    <property type="nucleotide sequence ID" value="NZ_FNUX01000029.1"/>
</dbReference>
<proteinExistence type="predicted"/>
<dbReference type="AlphaFoldDB" id="A0A1H5XNM4"/>
<evidence type="ECO:0000313" key="2">
    <source>
        <dbReference type="Proteomes" id="UP000236753"/>
    </source>
</evidence>
<dbReference type="EMBL" id="FNUX01000029">
    <property type="protein sequence ID" value="SEG13007.1"/>
    <property type="molecule type" value="Genomic_DNA"/>
</dbReference>
<name>A0A1H5XNM4_9PROT</name>
<reference evidence="1 2" key="1">
    <citation type="submission" date="2016-10" db="EMBL/GenBank/DDBJ databases">
        <authorList>
            <person name="de Groot N.N."/>
        </authorList>
    </citation>
    <scope>NUCLEOTIDE SEQUENCE [LARGE SCALE GENOMIC DNA]</scope>
    <source>
        <strain evidence="1 2">Nm13</strain>
    </source>
</reference>
<dbReference type="Proteomes" id="UP000236753">
    <property type="component" value="Unassembled WGS sequence"/>
</dbReference>